<keyword evidence="8" id="KW-1185">Reference proteome</keyword>
<feature type="domain" description="LIM zinc-binding" evidence="6">
    <location>
        <begin position="205"/>
        <end position="271"/>
    </location>
</feature>
<dbReference type="AlphaFoldDB" id="A0A507CDD2"/>
<dbReference type="Gene3D" id="2.10.110.10">
    <property type="entry name" value="Cysteine Rich Protein"/>
    <property type="match status" value="3"/>
</dbReference>
<dbReference type="STRING" id="286115.A0A507CDD2"/>
<evidence type="ECO:0000256" key="1">
    <source>
        <dbReference type="ARBA" id="ARBA00022723"/>
    </source>
</evidence>
<reference evidence="7 8" key="1">
    <citation type="journal article" date="2019" name="Sci. Rep.">
        <title>Comparative genomics of chytrid fungi reveal insights into the obligate biotrophic and pathogenic lifestyle of Synchytrium endobioticum.</title>
        <authorList>
            <person name="van de Vossenberg B.T.L.H."/>
            <person name="Warris S."/>
            <person name="Nguyen H.D.T."/>
            <person name="van Gent-Pelzer M.P.E."/>
            <person name="Joly D.L."/>
            <person name="van de Geest H.C."/>
            <person name="Bonants P.J.M."/>
            <person name="Smith D.S."/>
            <person name="Levesque C.A."/>
            <person name="van der Lee T.A.J."/>
        </authorList>
    </citation>
    <scope>NUCLEOTIDE SEQUENCE [LARGE SCALE GENOMIC DNA]</scope>
    <source>
        <strain evidence="7 8">MB42</strain>
    </source>
</reference>
<name>A0A507CDD2_9FUNG</name>
<feature type="domain" description="LIM zinc-binding" evidence="6">
    <location>
        <begin position="82"/>
        <end position="147"/>
    </location>
</feature>
<evidence type="ECO:0000256" key="5">
    <source>
        <dbReference type="PROSITE-ProRule" id="PRU00125"/>
    </source>
</evidence>
<dbReference type="InterPro" id="IPR001781">
    <property type="entry name" value="Znf_LIM"/>
</dbReference>
<dbReference type="EMBL" id="QEAN01000369">
    <property type="protein sequence ID" value="TPX39067.1"/>
    <property type="molecule type" value="Genomic_DNA"/>
</dbReference>
<evidence type="ECO:0000313" key="8">
    <source>
        <dbReference type="Proteomes" id="UP000317494"/>
    </source>
</evidence>
<dbReference type="SUPFAM" id="SSF57716">
    <property type="entry name" value="Glucocorticoid receptor-like (DNA-binding domain)"/>
    <property type="match status" value="2"/>
</dbReference>
<dbReference type="PANTHER" id="PTHR24207:SF2">
    <property type="entry name" value="ZYX102 PROTEIN"/>
    <property type="match status" value="1"/>
</dbReference>
<dbReference type="GO" id="GO:0046872">
    <property type="term" value="F:metal ion binding"/>
    <property type="evidence" value="ECO:0007669"/>
    <property type="project" value="UniProtKB-KW"/>
</dbReference>
<protein>
    <recommendedName>
        <fullName evidence="6">LIM zinc-binding domain-containing protein</fullName>
    </recommendedName>
</protein>
<keyword evidence="2" id="KW-0677">Repeat</keyword>
<dbReference type="SMART" id="SM00132">
    <property type="entry name" value="LIM"/>
    <property type="match status" value="3"/>
</dbReference>
<dbReference type="Pfam" id="PF00412">
    <property type="entry name" value="LIM"/>
    <property type="match status" value="3"/>
</dbReference>
<proteinExistence type="predicted"/>
<evidence type="ECO:0000256" key="2">
    <source>
        <dbReference type="ARBA" id="ARBA00022737"/>
    </source>
</evidence>
<comment type="caution">
    <text evidence="7">The sequence shown here is derived from an EMBL/GenBank/DDBJ whole genome shotgun (WGS) entry which is preliminary data.</text>
</comment>
<dbReference type="PANTHER" id="PTHR24207">
    <property type="entry name" value="ZYX102 PROTEIN"/>
    <property type="match status" value="1"/>
</dbReference>
<evidence type="ECO:0000313" key="7">
    <source>
        <dbReference type="EMBL" id="TPX39067.1"/>
    </source>
</evidence>
<evidence type="ECO:0000256" key="4">
    <source>
        <dbReference type="ARBA" id="ARBA00023038"/>
    </source>
</evidence>
<keyword evidence="3 5" id="KW-0862">Zinc</keyword>
<dbReference type="CDD" id="cd08368">
    <property type="entry name" value="LIM"/>
    <property type="match status" value="2"/>
</dbReference>
<evidence type="ECO:0000259" key="6">
    <source>
        <dbReference type="PROSITE" id="PS50023"/>
    </source>
</evidence>
<dbReference type="PROSITE" id="PS50023">
    <property type="entry name" value="LIM_DOMAIN_2"/>
    <property type="match status" value="2"/>
</dbReference>
<dbReference type="VEuPathDB" id="FungiDB:SeMB42_g06490"/>
<gene>
    <name evidence="7" type="ORF">SeMB42_g06490</name>
</gene>
<evidence type="ECO:0000256" key="3">
    <source>
        <dbReference type="ARBA" id="ARBA00022833"/>
    </source>
</evidence>
<sequence length="284" mass="31736">MVRVCECPSLIDAPAFIRRASLNVHAMLGDIKIRSLRTEPHPENSFRMASERRQSNVADDLEAILANLKSDLSHVGEQDFEGHCQKCNDVIKGAGFVCVSIRGSAYKYHKQCYTCHQCHNILPVGKSLFYNDGDLFCESCASDDLGVCAVCKTILSEGTYCTLGNHKFHPKCFTCRQCQTILHKQYIASDGGFLCVACYDNKYAPTCAKCCNKIRLADQDAHVSIVVHKDQTYHMNCFTCTKCNQKLPNLSGCTINNKLHCQTCLQEMQKTSNIKLRQSSPSTK</sequence>
<accession>A0A507CDD2</accession>
<organism evidence="7 8">
    <name type="scientific">Synchytrium endobioticum</name>
    <dbReference type="NCBI Taxonomy" id="286115"/>
    <lineage>
        <taxon>Eukaryota</taxon>
        <taxon>Fungi</taxon>
        <taxon>Fungi incertae sedis</taxon>
        <taxon>Chytridiomycota</taxon>
        <taxon>Chytridiomycota incertae sedis</taxon>
        <taxon>Chytridiomycetes</taxon>
        <taxon>Synchytriales</taxon>
        <taxon>Synchytriaceae</taxon>
        <taxon>Synchytrium</taxon>
    </lineage>
</organism>
<keyword evidence="4 5" id="KW-0440">LIM domain</keyword>
<keyword evidence="1 5" id="KW-0479">Metal-binding</keyword>
<dbReference type="PROSITE" id="PS00478">
    <property type="entry name" value="LIM_DOMAIN_1"/>
    <property type="match status" value="1"/>
</dbReference>
<dbReference type="Proteomes" id="UP000317494">
    <property type="component" value="Unassembled WGS sequence"/>
</dbReference>